<name>A0A6C0EUP5_9ZZZZ</name>
<evidence type="ECO:0000256" key="1">
    <source>
        <dbReference type="ARBA" id="ARBA00010568"/>
    </source>
</evidence>
<dbReference type="InterPro" id="IPR015034">
    <property type="entry name" value="Bles03"/>
</dbReference>
<dbReference type="Gene3D" id="3.30.760.10">
    <property type="entry name" value="RNA Cap, Translation Initiation Factor Eif4e"/>
    <property type="match status" value="1"/>
</dbReference>
<sequence length="161" mass="19072">MENINNDELRPLDVFDDPWLYYNNHKYDIYSINNVGKWMLFYDKSLMNEAWIIAKKLYRENKLDGVFSMKCSTNYENPRASSKDDIIILYCSNSSNEEQIMKNGKNILIMFDYKEQHTIYYKTDLQTLEGTKATGTKLNHAYKLFNPLYKSKCLIKIPGFN</sequence>
<proteinExistence type="inferred from homology"/>
<evidence type="ECO:0000313" key="2">
    <source>
        <dbReference type="EMBL" id="QHT32243.1"/>
    </source>
</evidence>
<reference evidence="2" key="1">
    <citation type="journal article" date="2020" name="Nature">
        <title>Giant virus diversity and host interactions through global metagenomics.</title>
        <authorList>
            <person name="Schulz F."/>
            <person name="Roux S."/>
            <person name="Paez-Espino D."/>
            <person name="Jungbluth S."/>
            <person name="Walsh D.A."/>
            <person name="Denef V.J."/>
            <person name="McMahon K.D."/>
            <person name="Konstantinidis K.T."/>
            <person name="Eloe-Fadrosh E.A."/>
            <person name="Kyrpides N.C."/>
            <person name="Woyke T."/>
        </authorList>
    </citation>
    <scope>NUCLEOTIDE SEQUENCE</scope>
    <source>
        <strain evidence="2">GVMAG-M-3300009159-65</strain>
    </source>
</reference>
<dbReference type="SUPFAM" id="SSF55418">
    <property type="entry name" value="eIF4e-like"/>
    <property type="match status" value="1"/>
</dbReference>
<dbReference type="PANTHER" id="PTHR31977:SF1">
    <property type="entry name" value="UPF0696 PROTEIN C11ORF68"/>
    <property type="match status" value="1"/>
</dbReference>
<protein>
    <submittedName>
        <fullName evidence="2">Uncharacterized protein</fullName>
    </submittedName>
</protein>
<dbReference type="EMBL" id="MN738933">
    <property type="protein sequence ID" value="QHT32243.1"/>
    <property type="molecule type" value="Genomic_DNA"/>
</dbReference>
<dbReference type="Pfam" id="PF08939">
    <property type="entry name" value="Bles03"/>
    <property type="match status" value="1"/>
</dbReference>
<dbReference type="PANTHER" id="PTHR31977">
    <property type="entry name" value="UPF0696 PROTEIN C11ORF68"/>
    <property type="match status" value="1"/>
</dbReference>
<dbReference type="AlphaFoldDB" id="A0A6C0EUP5"/>
<organism evidence="2">
    <name type="scientific">viral metagenome</name>
    <dbReference type="NCBI Taxonomy" id="1070528"/>
    <lineage>
        <taxon>unclassified sequences</taxon>
        <taxon>metagenomes</taxon>
        <taxon>organismal metagenomes</taxon>
    </lineage>
</organism>
<accession>A0A6C0EUP5</accession>
<dbReference type="InterPro" id="IPR023398">
    <property type="entry name" value="TIF_eIF4e-like"/>
</dbReference>
<comment type="similarity">
    <text evidence="1">Belongs to the UPF0696 family.</text>
</comment>